<dbReference type="SUPFAM" id="SSF57667">
    <property type="entry name" value="beta-beta-alpha zinc fingers"/>
    <property type="match status" value="3"/>
</dbReference>
<evidence type="ECO:0000256" key="5">
    <source>
        <dbReference type="PROSITE-ProRule" id="PRU00042"/>
    </source>
</evidence>
<evidence type="ECO:0000256" key="1">
    <source>
        <dbReference type="ARBA" id="ARBA00022723"/>
    </source>
</evidence>
<feature type="domain" description="C2H2-type" evidence="8">
    <location>
        <begin position="236"/>
        <end position="264"/>
    </location>
</feature>
<feature type="domain" description="C2H2-type" evidence="8">
    <location>
        <begin position="316"/>
        <end position="343"/>
    </location>
</feature>
<dbReference type="Gene3D" id="3.30.160.60">
    <property type="entry name" value="Classic Zinc Finger"/>
    <property type="match status" value="5"/>
</dbReference>
<feature type="binding site" evidence="6">
    <location>
        <position position="5"/>
    </location>
    <ligand>
        <name>Zn(2+)</name>
        <dbReference type="ChEBI" id="CHEBI:29105"/>
    </ligand>
</feature>
<evidence type="ECO:0000259" key="8">
    <source>
        <dbReference type="PROSITE" id="PS50157"/>
    </source>
</evidence>
<feature type="domain" description="C2H2-type" evidence="8">
    <location>
        <begin position="399"/>
        <end position="427"/>
    </location>
</feature>
<dbReference type="EMBL" id="OU896712">
    <property type="protein sequence ID" value="CAH1174209.1"/>
    <property type="molecule type" value="Genomic_DNA"/>
</dbReference>
<dbReference type="InterPro" id="IPR012934">
    <property type="entry name" value="Znf_AD"/>
</dbReference>
<dbReference type="SMART" id="SM00868">
    <property type="entry name" value="zf-AD"/>
    <property type="match status" value="1"/>
</dbReference>
<dbReference type="PROSITE" id="PS51915">
    <property type="entry name" value="ZAD"/>
    <property type="match status" value="1"/>
</dbReference>
<dbReference type="PANTHER" id="PTHR24379:SF121">
    <property type="entry name" value="C2H2-TYPE DOMAIN-CONTAINING PROTEIN"/>
    <property type="match status" value="1"/>
</dbReference>
<keyword evidence="1 6" id="KW-0479">Metal-binding</keyword>
<dbReference type="OrthoDB" id="6077919at2759"/>
<dbReference type="FunFam" id="3.30.160.60:FF:000100">
    <property type="entry name" value="Zinc finger 45-like"/>
    <property type="match status" value="1"/>
</dbReference>
<evidence type="ECO:0000313" key="11">
    <source>
        <dbReference type="Proteomes" id="UP001153737"/>
    </source>
</evidence>
<dbReference type="PROSITE" id="PS50157">
    <property type="entry name" value="ZINC_FINGER_C2H2_2"/>
    <property type="match status" value="5"/>
</dbReference>
<protein>
    <submittedName>
        <fullName evidence="10">Uncharacterized protein</fullName>
    </submittedName>
</protein>
<evidence type="ECO:0000256" key="6">
    <source>
        <dbReference type="PROSITE-ProRule" id="PRU01263"/>
    </source>
</evidence>
<evidence type="ECO:0000256" key="7">
    <source>
        <dbReference type="SAM" id="MobiDB-lite"/>
    </source>
</evidence>
<feature type="binding site" evidence="6">
    <location>
        <position position="48"/>
    </location>
    <ligand>
        <name>Zn(2+)</name>
        <dbReference type="ChEBI" id="CHEBI:29105"/>
    </ligand>
</feature>
<evidence type="ECO:0000313" key="10">
    <source>
        <dbReference type="EMBL" id="CAH1174209.1"/>
    </source>
</evidence>
<feature type="domain" description="C2H2-type" evidence="8">
    <location>
        <begin position="289"/>
        <end position="313"/>
    </location>
</feature>
<dbReference type="Pfam" id="PF00096">
    <property type="entry name" value="zf-C2H2"/>
    <property type="match status" value="2"/>
</dbReference>
<dbReference type="PANTHER" id="PTHR24379">
    <property type="entry name" value="KRAB AND ZINC FINGER DOMAIN-CONTAINING"/>
    <property type="match status" value="1"/>
</dbReference>
<dbReference type="Proteomes" id="UP001153737">
    <property type="component" value="Chromosome 6"/>
</dbReference>
<evidence type="ECO:0000256" key="2">
    <source>
        <dbReference type="ARBA" id="ARBA00022737"/>
    </source>
</evidence>
<feature type="domain" description="C2H2-type" evidence="8">
    <location>
        <begin position="371"/>
        <end position="398"/>
    </location>
</feature>
<reference evidence="10" key="1">
    <citation type="submission" date="2022-01" db="EMBL/GenBank/DDBJ databases">
        <authorList>
            <person name="King R."/>
        </authorList>
    </citation>
    <scope>NUCLEOTIDE SEQUENCE</scope>
</reference>
<sequence>MKTICRTCLSSSNELSCLEIDKNLKNMIELLTTIQISQDSIEYPSTICQNCIENFNKYYCFRIVVIQADKELKERFKTHVTRKAEKKILCRRKRKGLSKDSASPKRKKIQEVEETNYKFKVKIKQESSEHVSEAKVCDNQKNVEIPSYRVTRQRFNKQSDEAGINNLEEFVGNDLNEALKHDILSPTSKASRRNGETDLKKSSNSADSFHDISDEENSDSKQDLKINNKIKNHSSLTCEECDLTFSTRSELINHRRNHHTAPGICNICGAVVRADNLSKHVQTHSQEPVVCKICGRLLKNPQSLRTHLLIHKGITYTCDICGRTSKVKSEHSRHMKTHVDPNARKTMCPICGKRVRHLKHHMLTHTGEKPHTCKHCHKGFTSTYSLKVHSRQHTNEKPFICECCSMGFNQKISLLSHLESKHSAGRMG</sequence>
<feature type="binding site" evidence="6">
    <location>
        <position position="51"/>
    </location>
    <ligand>
        <name>Zn(2+)</name>
        <dbReference type="ChEBI" id="CHEBI:29105"/>
    </ligand>
</feature>
<reference evidence="10" key="2">
    <citation type="submission" date="2022-10" db="EMBL/GenBank/DDBJ databases">
        <authorList>
            <consortium name="ENA_rothamsted_submissions"/>
            <consortium name="culmorum"/>
            <person name="King R."/>
        </authorList>
    </citation>
    <scope>NUCLEOTIDE SEQUENCE</scope>
</reference>
<keyword evidence="4 6" id="KW-0862">Zinc</keyword>
<dbReference type="PROSITE" id="PS00028">
    <property type="entry name" value="ZINC_FINGER_C2H2_1"/>
    <property type="match status" value="3"/>
</dbReference>
<dbReference type="SMART" id="SM00355">
    <property type="entry name" value="ZnF_C2H2"/>
    <property type="match status" value="7"/>
</dbReference>
<evidence type="ECO:0000256" key="3">
    <source>
        <dbReference type="ARBA" id="ARBA00022771"/>
    </source>
</evidence>
<keyword evidence="3 5" id="KW-0863">Zinc-finger</keyword>
<feature type="domain" description="ZAD" evidence="9">
    <location>
        <begin position="3"/>
        <end position="75"/>
    </location>
</feature>
<dbReference type="GO" id="GO:0008270">
    <property type="term" value="F:zinc ion binding"/>
    <property type="evidence" value="ECO:0007669"/>
    <property type="project" value="UniProtKB-UniRule"/>
</dbReference>
<dbReference type="AlphaFoldDB" id="A0A9P0DNI2"/>
<dbReference type="InterPro" id="IPR013087">
    <property type="entry name" value="Znf_C2H2_type"/>
</dbReference>
<dbReference type="Pfam" id="PF07776">
    <property type="entry name" value="zf-AD"/>
    <property type="match status" value="1"/>
</dbReference>
<organism evidence="10 11">
    <name type="scientific">Phaedon cochleariae</name>
    <name type="common">Mustard beetle</name>
    <dbReference type="NCBI Taxonomy" id="80249"/>
    <lineage>
        <taxon>Eukaryota</taxon>
        <taxon>Metazoa</taxon>
        <taxon>Ecdysozoa</taxon>
        <taxon>Arthropoda</taxon>
        <taxon>Hexapoda</taxon>
        <taxon>Insecta</taxon>
        <taxon>Pterygota</taxon>
        <taxon>Neoptera</taxon>
        <taxon>Endopterygota</taxon>
        <taxon>Coleoptera</taxon>
        <taxon>Polyphaga</taxon>
        <taxon>Cucujiformia</taxon>
        <taxon>Chrysomeloidea</taxon>
        <taxon>Chrysomelidae</taxon>
        <taxon>Chrysomelinae</taxon>
        <taxon>Chrysomelini</taxon>
        <taxon>Phaedon</taxon>
    </lineage>
</organism>
<evidence type="ECO:0000256" key="4">
    <source>
        <dbReference type="ARBA" id="ARBA00022833"/>
    </source>
</evidence>
<dbReference type="InterPro" id="IPR036236">
    <property type="entry name" value="Znf_C2H2_sf"/>
</dbReference>
<proteinExistence type="predicted"/>
<evidence type="ECO:0000259" key="9">
    <source>
        <dbReference type="PROSITE" id="PS51915"/>
    </source>
</evidence>
<keyword evidence="2" id="KW-0677">Repeat</keyword>
<keyword evidence="11" id="KW-1185">Reference proteome</keyword>
<feature type="region of interest" description="Disordered" evidence="7">
    <location>
        <begin position="182"/>
        <end position="226"/>
    </location>
</feature>
<gene>
    <name evidence="10" type="ORF">PHAECO_LOCUS10060</name>
</gene>
<dbReference type="GO" id="GO:0005634">
    <property type="term" value="C:nucleus"/>
    <property type="evidence" value="ECO:0007669"/>
    <property type="project" value="InterPro"/>
</dbReference>
<accession>A0A9P0DNI2</accession>
<name>A0A9P0DNI2_PHACE</name>
<dbReference type="SUPFAM" id="SSF57716">
    <property type="entry name" value="Glucocorticoid receptor-like (DNA-binding domain)"/>
    <property type="match status" value="1"/>
</dbReference>
<feature type="compositionally biased region" description="Basic and acidic residues" evidence="7">
    <location>
        <begin position="208"/>
        <end position="226"/>
    </location>
</feature>
<feature type="binding site" evidence="6">
    <location>
        <position position="8"/>
    </location>
    <ligand>
        <name>Zn(2+)</name>
        <dbReference type="ChEBI" id="CHEBI:29105"/>
    </ligand>
</feature>